<accession>A0A6N1XAW1</accession>
<dbReference type="InterPro" id="IPR014776">
    <property type="entry name" value="4pyrrole_Mease_sub2"/>
</dbReference>
<dbReference type="EMBL" id="CP054840">
    <property type="protein sequence ID" value="QKV54940.1"/>
    <property type="molecule type" value="Genomic_DNA"/>
</dbReference>
<dbReference type="GO" id="GO:0009236">
    <property type="term" value="P:cobalamin biosynthetic process"/>
    <property type="evidence" value="ECO:0007669"/>
    <property type="project" value="UniProtKB-UniPathway"/>
</dbReference>
<evidence type="ECO:0000259" key="6">
    <source>
        <dbReference type="Pfam" id="PF00590"/>
    </source>
</evidence>
<dbReference type="Gene3D" id="3.40.1010.10">
    <property type="entry name" value="Cobalt-precorrin-4 Transmethylase, Domain 1"/>
    <property type="match status" value="1"/>
</dbReference>
<keyword evidence="5" id="KW-0949">S-adenosyl-L-methionine</keyword>
<dbReference type="Pfam" id="PF00590">
    <property type="entry name" value="TP_methylase"/>
    <property type="match status" value="1"/>
</dbReference>
<evidence type="ECO:0000256" key="4">
    <source>
        <dbReference type="ARBA" id="ARBA00022679"/>
    </source>
</evidence>
<name>A0A6N1XAW1_9BURK</name>
<dbReference type="AlphaFoldDB" id="A0A6N1XAW1"/>
<keyword evidence="8" id="KW-1185">Reference proteome</keyword>
<dbReference type="InterPro" id="IPR051810">
    <property type="entry name" value="Precorrin_MeTrfase"/>
</dbReference>
<protein>
    <submittedName>
        <fullName evidence="7">Precorrin-3B C(17)-methyltransferase</fullName>
        <ecNumber evidence="7">2.1.1.131</ecNumber>
    </submittedName>
</protein>
<dbReference type="GO" id="GO:0032259">
    <property type="term" value="P:methylation"/>
    <property type="evidence" value="ECO:0007669"/>
    <property type="project" value="UniProtKB-KW"/>
</dbReference>
<proteinExistence type="predicted"/>
<sequence length="251" mass="27034">MPGRLSVVGLGPGSDALVTDQVRATIAAASDAFGYFPYIERLQGLGHLQLHASDNREELARARQALELAAQGRQVLMLSSGDPGVFAMASAVFEALDGATPEQAQRWAAVDVEVQPGITAMLAAAARLGAPLGHDFCCINLSDNLKPAAVIERRIRLAAQADFAMAFYNPCSTSRPEGFARALRVLREECEPARLICLARNVSRPDETLRVVALAEATADMADMRTLVIVGNRLTRQVGRHVYTPRSYPHA</sequence>
<reference evidence="7 8" key="1">
    <citation type="submission" date="2020-06" db="EMBL/GenBank/DDBJ databases">
        <title>Acidovorax antarctica sp. nov., isolated from Corinth ice sheet soil, Antarctic Fields Peninsula.</title>
        <authorList>
            <person name="Xu Q."/>
            <person name="Peng F."/>
        </authorList>
    </citation>
    <scope>NUCLEOTIDE SEQUENCE [LARGE SCALE GENOMIC DNA]</scope>
    <source>
        <strain evidence="7 8">16-35-5</strain>
    </source>
</reference>
<dbReference type="NCBIfam" id="TIGR01466">
    <property type="entry name" value="cobJ_cbiH"/>
    <property type="match status" value="1"/>
</dbReference>
<dbReference type="InterPro" id="IPR006363">
    <property type="entry name" value="Cbl_synth_CobJ/CibH_dom"/>
</dbReference>
<evidence type="ECO:0000256" key="2">
    <source>
        <dbReference type="ARBA" id="ARBA00022573"/>
    </source>
</evidence>
<dbReference type="Gene3D" id="3.30.950.10">
    <property type="entry name" value="Methyltransferase, Cobalt-precorrin-4 Transmethylase, Domain 2"/>
    <property type="match status" value="1"/>
</dbReference>
<evidence type="ECO:0000313" key="8">
    <source>
        <dbReference type="Proteomes" id="UP000509579"/>
    </source>
</evidence>
<evidence type="ECO:0000256" key="5">
    <source>
        <dbReference type="ARBA" id="ARBA00022691"/>
    </source>
</evidence>
<keyword evidence="2" id="KW-0169">Cobalamin biosynthesis</keyword>
<dbReference type="InterPro" id="IPR035996">
    <property type="entry name" value="4pyrrol_Methylase_sf"/>
</dbReference>
<organism evidence="7 8">
    <name type="scientific">Comamonas antarctica</name>
    <dbReference type="NCBI Taxonomy" id="2743470"/>
    <lineage>
        <taxon>Bacteria</taxon>
        <taxon>Pseudomonadati</taxon>
        <taxon>Pseudomonadota</taxon>
        <taxon>Betaproteobacteria</taxon>
        <taxon>Burkholderiales</taxon>
        <taxon>Comamonadaceae</taxon>
        <taxon>Comamonas</taxon>
    </lineage>
</organism>
<feature type="domain" description="Tetrapyrrole methylase" evidence="6">
    <location>
        <begin position="5"/>
        <end position="217"/>
    </location>
</feature>
<dbReference type="Proteomes" id="UP000509579">
    <property type="component" value="Chromosome"/>
</dbReference>
<keyword evidence="4 7" id="KW-0808">Transferase</keyword>
<evidence type="ECO:0000256" key="1">
    <source>
        <dbReference type="ARBA" id="ARBA00004953"/>
    </source>
</evidence>
<dbReference type="UniPathway" id="UPA00148"/>
<evidence type="ECO:0000256" key="3">
    <source>
        <dbReference type="ARBA" id="ARBA00022603"/>
    </source>
</evidence>
<dbReference type="PANTHER" id="PTHR47036:SF1">
    <property type="entry name" value="COBALT-FACTOR III C(17)-METHYLTRANSFERASE-RELATED"/>
    <property type="match status" value="1"/>
</dbReference>
<dbReference type="InterPro" id="IPR014777">
    <property type="entry name" value="4pyrrole_Mease_sub1"/>
</dbReference>
<keyword evidence="3 7" id="KW-0489">Methyltransferase</keyword>
<dbReference type="GO" id="GO:0030789">
    <property type="term" value="F:precorrin-3B C17-methyltransferase activity"/>
    <property type="evidence" value="ECO:0007669"/>
    <property type="project" value="UniProtKB-EC"/>
</dbReference>
<dbReference type="PANTHER" id="PTHR47036">
    <property type="entry name" value="COBALT-FACTOR III C(17)-METHYLTRANSFERASE-RELATED"/>
    <property type="match status" value="1"/>
</dbReference>
<gene>
    <name evidence="7" type="primary">cobJ</name>
    <name evidence="7" type="ORF">HUK68_04415</name>
</gene>
<dbReference type="KEGG" id="aant:HUK68_04415"/>
<dbReference type="CDD" id="cd11646">
    <property type="entry name" value="Precorrin_3B_C17_MT"/>
    <property type="match status" value="1"/>
</dbReference>
<comment type="pathway">
    <text evidence="1">Cofactor biosynthesis; adenosylcobalamin biosynthesis.</text>
</comment>
<dbReference type="EC" id="2.1.1.131" evidence="7"/>
<dbReference type="InterPro" id="IPR000878">
    <property type="entry name" value="4pyrrol_Mease"/>
</dbReference>
<evidence type="ECO:0000313" key="7">
    <source>
        <dbReference type="EMBL" id="QKV54940.1"/>
    </source>
</evidence>
<dbReference type="SUPFAM" id="SSF53790">
    <property type="entry name" value="Tetrapyrrole methylase"/>
    <property type="match status" value="1"/>
</dbReference>